<dbReference type="EMBL" id="NQIK02000008">
    <property type="protein sequence ID" value="KAF7567326.1"/>
    <property type="molecule type" value="Genomic_DNA"/>
</dbReference>
<dbReference type="RefSeq" id="XP_001938079.2">
    <property type="nucleotide sequence ID" value="XM_001938044.2"/>
</dbReference>
<dbReference type="GeneID" id="6346020"/>
<protein>
    <submittedName>
        <fullName evidence="1">Uncharacterized protein</fullName>
    </submittedName>
</protein>
<name>A0A317AWW2_9PLEO</name>
<evidence type="ECO:0000313" key="1">
    <source>
        <dbReference type="EMBL" id="KAF7567326.1"/>
    </source>
</evidence>
<dbReference type="AlphaFoldDB" id="A0A317AWW2"/>
<evidence type="ECO:0000313" key="2">
    <source>
        <dbReference type="Proteomes" id="UP000245464"/>
    </source>
</evidence>
<dbReference type="KEGG" id="ptrr:6346020"/>
<organism evidence="1 2">
    <name type="scientific">Pyrenophora tritici-repentis</name>
    <dbReference type="NCBI Taxonomy" id="45151"/>
    <lineage>
        <taxon>Eukaryota</taxon>
        <taxon>Fungi</taxon>
        <taxon>Dikarya</taxon>
        <taxon>Ascomycota</taxon>
        <taxon>Pezizomycotina</taxon>
        <taxon>Dothideomycetes</taxon>
        <taxon>Pleosporomycetidae</taxon>
        <taxon>Pleosporales</taxon>
        <taxon>Pleosporineae</taxon>
        <taxon>Pleosporaceae</taxon>
        <taxon>Pyrenophora</taxon>
    </lineage>
</organism>
<accession>A0A317AWW2</accession>
<reference evidence="1 2" key="1">
    <citation type="journal article" date="2018" name="BMC Genomics">
        <title>Comparative genomics of the wheat fungal pathogen Pyrenophora tritici-repentis reveals chromosomal variations and genome plasticity.</title>
        <authorList>
            <person name="Moolhuijzen P."/>
            <person name="See P.T."/>
            <person name="Hane J.K."/>
            <person name="Shi G."/>
            <person name="Liu Z."/>
            <person name="Oliver R.P."/>
            <person name="Moffat C.S."/>
        </authorList>
    </citation>
    <scope>NUCLEOTIDE SEQUENCE [LARGE SCALE GENOMIC DNA]</scope>
    <source>
        <strain evidence="1">M4</strain>
    </source>
</reference>
<dbReference type="Proteomes" id="UP000245464">
    <property type="component" value="Chromosome 8"/>
</dbReference>
<gene>
    <name evidence="1" type="ORF">PtrM4_139170</name>
</gene>
<comment type="caution">
    <text evidence="1">The sequence shown here is derived from an EMBL/GenBank/DDBJ whole genome shotgun (WGS) entry which is preliminary data.</text>
</comment>
<sequence length="97" mass="10695">MFAPPVNRAMKVLDRSFFQKTIPTSAARIFNPKDISRCRKELTASKDTLPTNRVDPIRADPDLELATKGSKCLLLRPEVLHTGESHAAAGCVAISKY</sequence>
<proteinExistence type="predicted"/>